<evidence type="ECO:0000256" key="2">
    <source>
        <dbReference type="ARBA" id="ARBA00022553"/>
    </source>
</evidence>
<protein>
    <submittedName>
        <fullName evidence="18">Stromal interaction molecule 1b</fullName>
    </submittedName>
</protein>
<keyword evidence="5" id="KW-0479">Metal-binding</keyword>
<feature type="region of interest" description="Disordered" evidence="15">
    <location>
        <begin position="596"/>
        <end position="627"/>
    </location>
</feature>
<keyword evidence="11" id="KW-0472">Membrane</keyword>
<dbReference type="Gene3D" id="1.10.238.180">
    <property type="match status" value="1"/>
</dbReference>
<dbReference type="Proteomes" id="UP000694388">
    <property type="component" value="Unplaced"/>
</dbReference>
<reference evidence="18" key="2">
    <citation type="submission" date="2025-09" db="UniProtKB">
        <authorList>
            <consortium name="Ensembl"/>
        </authorList>
    </citation>
    <scope>IDENTIFICATION</scope>
</reference>
<evidence type="ECO:0000256" key="10">
    <source>
        <dbReference type="ARBA" id="ARBA00023065"/>
    </source>
</evidence>
<comment type="subcellular location">
    <subcellularLocation>
        <location evidence="13">Endomembrane system</location>
        <topology evidence="13">Single-pass type I membrane protein</topology>
    </subcellularLocation>
</comment>
<keyword evidence="8" id="KW-1133">Transmembrane helix</keyword>
<evidence type="ECO:0000256" key="5">
    <source>
        <dbReference type="ARBA" id="ARBA00022723"/>
    </source>
</evidence>
<evidence type="ECO:0000256" key="7">
    <source>
        <dbReference type="ARBA" id="ARBA00022837"/>
    </source>
</evidence>
<keyword evidence="7" id="KW-0106">Calcium</keyword>
<dbReference type="PANTHER" id="PTHR15136">
    <property type="entry name" value="STROMAL INTERACTION MOLECULE HOMOLOG"/>
    <property type="match status" value="1"/>
</dbReference>
<dbReference type="InterPro" id="IPR057835">
    <property type="entry name" value="EF-hand_STIM1/2"/>
</dbReference>
<evidence type="ECO:0000256" key="9">
    <source>
        <dbReference type="ARBA" id="ARBA00023054"/>
    </source>
</evidence>
<feature type="signal peptide" evidence="16">
    <location>
        <begin position="1"/>
        <end position="19"/>
    </location>
</feature>
<evidence type="ECO:0000256" key="16">
    <source>
        <dbReference type="SAM" id="SignalP"/>
    </source>
</evidence>
<dbReference type="InterPro" id="IPR013761">
    <property type="entry name" value="SAM/pointed_sf"/>
</dbReference>
<evidence type="ECO:0000256" key="1">
    <source>
        <dbReference type="ARBA" id="ARBA00022448"/>
    </source>
</evidence>
<evidence type="ECO:0000256" key="15">
    <source>
        <dbReference type="SAM" id="MobiDB-lite"/>
    </source>
</evidence>
<keyword evidence="1" id="KW-0813">Transport</keyword>
<evidence type="ECO:0000256" key="6">
    <source>
        <dbReference type="ARBA" id="ARBA00022729"/>
    </source>
</evidence>
<evidence type="ECO:0000313" key="19">
    <source>
        <dbReference type="Proteomes" id="UP000694388"/>
    </source>
</evidence>
<evidence type="ECO:0000256" key="8">
    <source>
        <dbReference type="ARBA" id="ARBA00022989"/>
    </source>
</evidence>
<feature type="domain" description="SAM" evidence="17">
    <location>
        <begin position="128"/>
        <end position="185"/>
    </location>
</feature>
<evidence type="ECO:0000256" key="4">
    <source>
        <dbReference type="ARBA" id="ARBA00022692"/>
    </source>
</evidence>
<dbReference type="GeneTree" id="ENSGT00390000000214"/>
<proteinExistence type="predicted"/>
<evidence type="ECO:0000256" key="14">
    <source>
        <dbReference type="SAM" id="Coils"/>
    </source>
</evidence>
<dbReference type="Pfam" id="PF16533">
    <property type="entry name" value="SOAR"/>
    <property type="match status" value="1"/>
</dbReference>
<keyword evidence="6 16" id="KW-0732">Signal</keyword>
<accession>A0A8C4R9N0</accession>
<keyword evidence="9 14" id="KW-0175">Coiled coil</keyword>
<dbReference type="InterPro" id="IPR037608">
    <property type="entry name" value="STIM1/2"/>
</dbReference>
<dbReference type="PROSITE" id="PS50105">
    <property type="entry name" value="SAM_DOMAIN"/>
    <property type="match status" value="1"/>
</dbReference>
<dbReference type="GO" id="GO:0005509">
    <property type="term" value="F:calcium ion binding"/>
    <property type="evidence" value="ECO:0007669"/>
    <property type="project" value="TreeGrafter"/>
</dbReference>
<keyword evidence="12" id="KW-0325">Glycoprotein</keyword>
<keyword evidence="4" id="KW-0812">Transmembrane</keyword>
<evidence type="ECO:0000256" key="11">
    <source>
        <dbReference type="ARBA" id="ARBA00023136"/>
    </source>
</evidence>
<reference evidence="18" key="1">
    <citation type="submission" date="2025-08" db="UniProtKB">
        <authorList>
            <consortium name="Ensembl"/>
        </authorList>
    </citation>
    <scope>IDENTIFICATION</scope>
</reference>
<dbReference type="GO" id="GO:0005886">
    <property type="term" value="C:plasma membrane"/>
    <property type="evidence" value="ECO:0007669"/>
    <property type="project" value="TreeGrafter"/>
</dbReference>
<dbReference type="FunFam" id="1.10.238.180:FF:000001">
    <property type="entry name" value="Stromal interaction molecule 1"/>
    <property type="match status" value="1"/>
</dbReference>
<dbReference type="Gene3D" id="1.10.150.50">
    <property type="entry name" value="Transcription Factor, Ets-1"/>
    <property type="match status" value="1"/>
</dbReference>
<dbReference type="GO" id="GO:0005783">
    <property type="term" value="C:endoplasmic reticulum"/>
    <property type="evidence" value="ECO:0007669"/>
    <property type="project" value="TreeGrafter"/>
</dbReference>
<evidence type="ECO:0000313" key="18">
    <source>
        <dbReference type="Ensembl" id="ENSEBUP00000026782.1"/>
    </source>
</evidence>
<evidence type="ECO:0000259" key="17">
    <source>
        <dbReference type="PROSITE" id="PS50105"/>
    </source>
</evidence>
<dbReference type="AlphaFoldDB" id="A0A8C4R9N0"/>
<dbReference type="GO" id="GO:0051049">
    <property type="term" value="P:regulation of transport"/>
    <property type="evidence" value="ECO:0007669"/>
    <property type="project" value="UniProtKB-ARBA"/>
</dbReference>
<sequence length="761" mass="84540">MRLPSACMFLLAFSQRLSARQPEEPTKTQHQQPPQYPGGSTTDFCRMDPQVCGIESERLGFDAVRAIHKQMDDDANGNVDVKESREFILEDMKYQDGSAKHSSFHGDDHDISVEDLWRAWRKSEVYNWTVDDMVEWLSECVELPQYEETFRKLTINGSTMPSLAVNMGSIMVMLKVGERSHRRKLQLKAMDAVLFGPPPGVQRNRLKDLALLLSVLAGLGGCWFSFSQNRSYRDHIRRMNDDLASLQCAEQNLAELQERLQKAQEENKTFQDEKKVLEVKLRDEIIEAKSEAQHLRELREGTESETSKQGYPEQELEQVRLALRKAEIELENLKRNNIPEGLQRWLQITHEVEVQYYVVKRQLAEKQLALAKEGAEKVKKKRMSLFGTFYVAHSSSLDDVDHKILEAKKALGEVANTLRERLHRWNCIEQFCAFPITTNLGLGALTAAMAEETGSNAVPQTSVTSVTPGFHHTSSWSSCPPTISSDDDGCPGTSIMHNPLSSGSVYSLRSVATSPAFGSMDGEISPSHLAATKARLRLAHPVVDDGVIYFYSNNDDVAISSEDNTSLQQFPSATVSEPEAVLISSKTCTTVQLPDKTCTPTGNGTHAESDSSGGTRNGSINPWTVRSNTLPSMTREQNGVPRMSVAVRSISGESPLSVKQQREDNIGQLGGSNSHLNKRGNGATPSITSVMATVNTGAPPDVIRKSQLLTMMGLRPVRNQSHQGYVQFAARSTRLSGRRNETSLTCLVDNKCDSRVARDVL</sequence>
<keyword evidence="10" id="KW-0406">Ion transport</keyword>
<dbReference type="InterPro" id="IPR032393">
    <property type="entry name" value="SOAR_STIM1/2"/>
</dbReference>
<keyword evidence="3" id="KW-0109">Calcium transport</keyword>
<dbReference type="GO" id="GO:0006874">
    <property type="term" value="P:intracellular calcium ion homeostasis"/>
    <property type="evidence" value="ECO:0007669"/>
    <property type="project" value="TreeGrafter"/>
</dbReference>
<feature type="coiled-coil region" evidence="14">
    <location>
        <begin position="239"/>
        <end position="336"/>
    </location>
</feature>
<dbReference type="Pfam" id="PF25578">
    <property type="entry name" value="EF-hand_STIM1"/>
    <property type="match status" value="1"/>
</dbReference>
<dbReference type="Ensembl" id="ENSEBUT00000027358.1">
    <property type="protein sequence ID" value="ENSEBUP00000026782.1"/>
    <property type="gene ID" value="ENSEBUG00000016485.1"/>
</dbReference>
<dbReference type="PANTHER" id="PTHR15136:SF5">
    <property type="entry name" value="STROMAL INTERACTION MOLECULE HOMOLOG"/>
    <property type="match status" value="1"/>
</dbReference>
<dbReference type="CDD" id="cd11722">
    <property type="entry name" value="SOAR"/>
    <property type="match status" value="1"/>
</dbReference>
<dbReference type="Gene3D" id="1.20.5.340">
    <property type="match status" value="1"/>
</dbReference>
<evidence type="ECO:0000256" key="12">
    <source>
        <dbReference type="ARBA" id="ARBA00023180"/>
    </source>
</evidence>
<keyword evidence="2" id="KW-0597">Phosphoprotein</keyword>
<feature type="chain" id="PRO_5034101829" evidence="16">
    <location>
        <begin position="20"/>
        <end position="761"/>
    </location>
</feature>
<evidence type="ECO:0000256" key="13">
    <source>
        <dbReference type="ARBA" id="ARBA00046288"/>
    </source>
</evidence>
<dbReference type="GO" id="GO:0002115">
    <property type="term" value="P:store-operated calcium entry"/>
    <property type="evidence" value="ECO:0007669"/>
    <property type="project" value="TreeGrafter"/>
</dbReference>
<organism evidence="18 19">
    <name type="scientific">Eptatretus burgeri</name>
    <name type="common">Inshore hagfish</name>
    <dbReference type="NCBI Taxonomy" id="7764"/>
    <lineage>
        <taxon>Eukaryota</taxon>
        <taxon>Metazoa</taxon>
        <taxon>Chordata</taxon>
        <taxon>Craniata</taxon>
        <taxon>Vertebrata</taxon>
        <taxon>Cyclostomata</taxon>
        <taxon>Myxini</taxon>
        <taxon>Myxiniformes</taxon>
        <taxon>Myxinidae</taxon>
        <taxon>Eptatretinae</taxon>
        <taxon>Eptatretus</taxon>
    </lineage>
</organism>
<dbReference type="Gene3D" id="1.10.287.3550">
    <property type="match status" value="1"/>
</dbReference>
<dbReference type="InterPro" id="IPR001660">
    <property type="entry name" value="SAM"/>
</dbReference>
<evidence type="ECO:0000256" key="3">
    <source>
        <dbReference type="ARBA" id="ARBA00022568"/>
    </source>
</evidence>
<dbReference type="SUPFAM" id="SSF47769">
    <property type="entry name" value="SAM/Pointed domain"/>
    <property type="match status" value="1"/>
</dbReference>
<feature type="region of interest" description="Disordered" evidence="15">
    <location>
        <begin position="19"/>
        <end position="41"/>
    </location>
</feature>
<feature type="compositionally biased region" description="Polar residues" evidence="15">
    <location>
        <begin position="28"/>
        <end position="41"/>
    </location>
</feature>
<name>A0A8C4R9N0_EPTBU</name>
<keyword evidence="19" id="KW-1185">Reference proteome</keyword>
<dbReference type="FunFam" id="1.10.150.50:FF:000009">
    <property type="entry name" value="Stromal interaction molecule 1"/>
    <property type="match status" value="1"/>
</dbReference>
<dbReference type="GO" id="GO:0005246">
    <property type="term" value="F:calcium channel regulator activity"/>
    <property type="evidence" value="ECO:0007669"/>
    <property type="project" value="InterPro"/>
</dbReference>